<evidence type="ECO:0000313" key="2">
    <source>
        <dbReference type="EMBL" id="MEQ4481091.1"/>
    </source>
</evidence>
<comment type="caution">
    <text evidence="2">The sequence shown here is derived from an EMBL/GenBank/DDBJ whole genome shotgun (WGS) entry which is preliminary data.</text>
</comment>
<evidence type="ECO:0000256" key="1">
    <source>
        <dbReference type="SAM" id="Phobius"/>
    </source>
</evidence>
<name>A0ABV1KNB7_9BACL</name>
<keyword evidence="1" id="KW-0472">Membrane</keyword>
<protein>
    <submittedName>
        <fullName evidence="2">Uncharacterized protein</fullName>
    </submittedName>
</protein>
<dbReference type="RefSeq" id="WP_232182438.1">
    <property type="nucleotide sequence ID" value="NZ_JAIOAP010000001.1"/>
</dbReference>
<keyword evidence="3" id="KW-1185">Reference proteome</keyword>
<keyword evidence="1" id="KW-1133">Transmembrane helix</keyword>
<keyword evidence="1" id="KW-0812">Transmembrane</keyword>
<feature type="transmembrane region" description="Helical" evidence="1">
    <location>
        <begin position="7"/>
        <end position="25"/>
    </location>
</feature>
<sequence length="196" mass="21582">MTSKKVMINFSVILLLGLVIAYGFYSTSQSNNDSGSMIVHTDNKVVPLQGVMAVDGIYGDISRSLQEMQENSDTIVYGTVLSQEHPNDMVVLSNVEVIKQWKGEVTHQTVIIHQFASDALEVGKNYYLYLGKQGGAKENSYFIKGGHQGDILVDNGKLVSHDSTIKDEITKLESDVSSFAKNATTEDKLANFLDKK</sequence>
<proteinExistence type="predicted"/>
<gene>
    <name evidence="2" type="ORF">QJS35_01645</name>
</gene>
<organism evidence="2 3">
    <name type="scientific">Cohnella silvisoli</name>
    <dbReference type="NCBI Taxonomy" id="2873699"/>
    <lineage>
        <taxon>Bacteria</taxon>
        <taxon>Bacillati</taxon>
        <taxon>Bacillota</taxon>
        <taxon>Bacilli</taxon>
        <taxon>Bacillales</taxon>
        <taxon>Paenibacillaceae</taxon>
        <taxon>Cohnella</taxon>
    </lineage>
</organism>
<reference evidence="2 3" key="1">
    <citation type="journal article" date="2023" name="Genome Announc.">
        <title>Pan-Genome Analyses of the Genus Cohnella and Proposal of the Novel Species Cohnella silvisoli sp. nov., Isolated from Forest Soil.</title>
        <authorList>
            <person name="Wang C."/>
            <person name="Mao L."/>
            <person name="Bao G."/>
            <person name="Zhu H."/>
        </authorList>
    </citation>
    <scope>NUCLEOTIDE SEQUENCE [LARGE SCALE GENOMIC DNA]</scope>
    <source>
        <strain evidence="2 3">NL03-T5-1</strain>
    </source>
</reference>
<dbReference type="Proteomes" id="UP001493487">
    <property type="component" value="Unassembled WGS sequence"/>
</dbReference>
<evidence type="ECO:0000313" key="3">
    <source>
        <dbReference type="Proteomes" id="UP001493487"/>
    </source>
</evidence>
<accession>A0ABV1KNB7</accession>
<dbReference type="EMBL" id="JASKHM010000001">
    <property type="protein sequence ID" value="MEQ4481091.1"/>
    <property type="molecule type" value="Genomic_DNA"/>
</dbReference>